<dbReference type="Pfam" id="PF14559">
    <property type="entry name" value="TPR_19"/>
    <property type="match status" value="1"/>
</dbReference>
<dbReference type="PANTHER" id="PTHR44943">
    <property type="entry name" value="CELLULOSE SYNTHASE OPERON PROTEIN C"/>
    <property type="match status" value="1"/>
</dbReference>
<accession>A0ABY3SIL3</accession>
<dbReference type="InterPro" id="IPR019734">
    <property type="entry name" value="TPR_rpt"/>
</dbReference>
<protein>
    <submittedName>
        <fullName evidence="3">Tetratricopeptide repeat protein</fullName>
    </submittedName>
</protein>
<evidence type="ECO:0000256" key="1">
    <source>
        <dbReference type="ARBA" id="ARBA00022737"/>
    </source>
</evidence>
<proteinExistence type="predicted"/>
<name>A0ABY3SIL3_9BACL</name>
<dbReference type="Proteomes" id="UP001649230">
    <property type="component" value="Chromosome"/>
</dbReference>
<dbReference type="EMBL" id="CP090978">
    <property type="protein sequence ID" value="UJF33066.1"/>
    <property type="molecule type" value="Genomic_DNA"/>
</dbReference>
<dbReference type="RefSeq" id="WP_235119407.1">
    <property type="nucleotide sequence ID" value="NZ_CP090978.1"/>
</dbReference>
<keyword evidence="1" id="KW-0677">Repeat</keyword>
<keyword evidence="2" id="KW-0802">TPR repeat</keyword>
<dbReference type="InterPro" id="IPR051685">
    <property type="entry name" value="Ycf3/AcsC/BcsC/TPR_MFPF"/>
</dbReference>
<organism evidence="3 4">
    <name type="scientific">Paenibacillus hexagrammi</name>
    <dbReference type="NCBI Taxonomy" id="2908839"/>
    <lineage>
        <taxon>Bacteria</taxon>
        <taxon>Bacillati</taxon>
        <taxon>Bacillota</taxon>
        <taxon>Bacilli</taxon>
        <taxon>Bacillales</taxon>
        <taxon>Paenibacillaceae</taxon>
        <taxon>Paenibacillus</taxon>
    </lineage>
</organism>
<dbReference type="InterPro" id="IPR011990">
    <property type="entry name" value="TPR-like_helical_dom_sf"/>
</dbReference>
<dbReference type="Gene3D" id="1.25.40.10">
    <property type="entry name" value="Tetratricopeptide repeat domain"/>
    <property type="match status" value="2"/>
</dbReference>
<reference evidence="3 4" key="1">
    <citation type="journal article" date="2024" name="Int. J. Syst. Evol. Microbiol.">
        <title>Paenibacillus hexagrammi sp. nov., a novel bacterium isolated from the gut content of Hexagrammos agrammus.</title>
        <authorList>
            <person name="Jung H.K."/>
            <person name="Kim D.G."/>
            <person name="Zin H."/>
            <person name="Park J."/>
            <person name="Jung H."/>
            <person name="Kim Y.O."/>
            <person name="Kong H.J."/>
            <person name="Kim J.W."/>
            <person name="Kim Y.S."/>
        </authorList>
    </citation>
    <scope>NUCLEOTIDE SEQUENCE [LARGE SCALE GENOMIC DNA]</scope>
    <source>
        <strain evidence="3 4">YPD9-1</strain>
    </source>
</reference>
<dbReference type="SUPFAM" id="SSF48452">
    <property type="entry name" value="TPR-like"/>
    <property type="match status" value="2"/>
</dbReference>
<evidence type="ECO:0000313" key="3">
    <source>
        <dbReference type="EMBL" id="UJF33066.1"/>
    </source>
</evidence>
<evidence type="ECO:0000256" key="2">
    <source>
        <dbReference type="ARBA" id="ARBA00022803"/>
    </source>
</evidence>
<keyword evidence="4" id="KW-1185">Reference proteome</keyword>
<dbReference type="PANTHER" id="PTHR44943:SF8">
    <property type="entry name" value="TPR REPEAT-CONTAINING PROTEIN MJ0263"/>
    <property type="match status" value="1"/>
</dbReference>
<gene>
    <name evidence="3" type="ORF">L0M14_26450</name>
</gene>
<dbReference type="SMART" id="SM00028">
    <property type="entry name" value="TPR"/>
    <property type="match status" value="5"/>
</dbReference>
<evidence type="ECO:0000313" key="4">
    <source>
        <dbReference type="Proteomes" id="UP001649230"/>
    </source>
</evidence>
<sequence>MEKKKRVSEALKPKVISINMDAAFFFERAVQSLDRFHYDKALKYFRRAAEYEHDNPVNHCNLAGVLSEMGNYEESNQILQQILDTIDPTMTECYFYMANNYANMENFELAEKSLVQYLENDPNGHFLEESEEMMELLNYELDRPAPLTSIKSREGLFEHDKARAMLEEGKFAEAVRQLEKLIKKQPDFLAARNNLALAYYYMGQFEKSMDTIHSVLEFDSGNLHALCNLAIFHQHFGNKKELRELVELLCKTYPFQQDHVFKLATTMGILGEHEKAYHLFKRLLKAGDGGADPCLYHYTAVAACHIGRFQEAHSHWKQVSKLDPASEIPKFYMEQLRLREQGDTSPTWSYHYHLPFEEQFRVLEKSSQGIPEQLKKDPLVRSSFFWALRHGDMDTKLQVIQAFGLIADNEVKDALKDFIVEHNEDDYLKKVAIFVLRSIGVREPLRAYLESRETMVEASPYSPHLPVWDSKWQGVMETALAHMHKRYDMVQQYDLEILWVEYLTKTYPGVPKIQKSEGWAAALEYLIAKMHRRAISYQEVSVRYGVTVSTVSRNVKLIDEACGLKEKMEAIFPKFTSI</sequence>